<dbReference type="InterPro" id="IPR001930">
    <property type="entry name" value="Peptidase_M1"/>
</dbReference>
<feature type="domain" description="Aminopeptidase N-like N-terminal" evidence="22">
    <location>
        <begin position="102"/>
        <end position="292"/>
    </location>
</feature>
<dbReference type="GO" id="GO:0043171">
    <property type="term" value="P:peptide catabolic process"/>
    <property type="evidence" value="ECO:0007669"/>
    <property type="project" value="TreeGrafter"/>
</dbReference>
<evidence type="ECO:0000256" key="3">
    <source>
        <dbReference type="ARBA" id="ARBA00010136"/>
    </source>
</evidence>
<evidence type="ECO:0000313" key="24">
    <source>
        <dbReference type="Proteomes" id="UP000789390"/>
    </source>
</evidence>
<dbReference type="InterPro" id="IPR024571">
    <property type="entry name" value="ERAP1-like_C_dom"/>
</dbReference>
<evidence type="ECO:0000256" key="1">
    <source>
        <dbReference type="ARBA" id="ARBA00004167"/>
    </source>
</evidence>
<keyword evidence="8 17" id="KW-0479">Metal-binding</keyword>
<dbReference type="Gene3D" id="2.60.40.1910">
    <property type="match status" value="1"/>
</dbReference>
<evidence type="ECO:0000256" key="13">
    <source>
        <dbReference type="ARBA" id="ARBA00023049"/>
    </source>
</evidence>
<evidence type="ECO:0000256" key="18">
    <source>
        <dbReference type="PIRSR" id="PIRSR634016-4"/>
    </source>
</evidence>
<dbReference type="InterPro" id="IPR050344">
    <property type="entry name" value="Peptidase_M1_aminopeptidases"/>
</dbReference>
<keyword evidence="11 17" id="KW-0862">Zinc</keyword>
<keyword evidence="19" id="KW-0031">Aminopeptidase</keyword>
<evidence type="ECO:0000256" key="15">
    <source>
        <dbReference type="ARBA" id="ARBA00023180"/>
    </source>
</evidence>
<evidence type="ECO:0000256" key="10">
    <source>
        <dbReference type="ARBA" id="ARBA00022801"/>
    </source>
</evidence>
<keyword evidence="12 19" id="KW-1133">Transmembrane helix</keyword>
<keyword evidence="5" id="KW-0336">GPI-anchor</keyword>
<evidence type="ECO:0000256" key="8">
    <source>
        <dbReference type="ARBA" id="ARBA00022723"/>
    </source>
</evidence>
<keyword evidence="13 19" id="KW-0482">Metalloprotease</keyword>
<dbReference type="PANTHER" id="PTHR11533:SF294">
    <property type="entry name" value="THYROTROPIN-RELEASING HORMONE-DEGRADING ECTOENZYME"/>
    <property type="match status" value="1"/>
</dbReference>
<accession>A0A8J2S0J5</accession>
<evidence type="ECO:0000256" key="9">
    <source>
        <dbReference type="ARBA" id="ARBA00022729"/>
    </source>
</evidence>
<feature type="binding site" evidence="17">
    <location>
        <position position="399"/>
    </location>
    <ligand>
        <name>Zn(2+)</name>
        <dbReference type="ChEBI" id="CHEBI:29105"/>
        <note>catalytic</note>
    </ligand>
</feature>
<evidence type="ECO:0000256" key="6">
    <source>
        <dbReference type="ARBA" id="ARBA00022670"/>
    </source>
</evidence>
<feature type="binding site" evidence="17">
    <location>
        <position position="403"/>
    </location>
    <ligand>
        <name>Zn(2+)</name>
        <dbReference type="ChEBI" id="CHEBI:29105"/>
        <note>catalytic</note>
    </ligand>
</feature>
<keyword evidence="14 19" id="KW-0472">Membrane</keyword>
<feature type="site" description="Transition state stabilizer" evidence="18">
    <location>
        <position position="475"/>
    </location>
</feature>
<keyword evidence="9" id="KW-0732">Signal</keyword>
<keyword evidence="15" id="KW-0325">Glycoprotein</keyword>
<dbReference type="Pfam" id="PF17900">
    <property type="entry name" value="Peptidase_M1_N"/>
    <property type="match status" value="1"/>
</dbReference>
<evidence type="ECO:0000313" key="23">
    <source>
        <dbReference type="EMBL" id="CAH0112281.1"/>
    </source>
</evidence>
<feature type="active site" description="Proton acceptor" evidence="16">
    <location>
        <position position="400"/>
    </location>
</feature>
<dbReference type="GO" id="GO:0006508">
    <property type="term" value="P:proteolysis"/>
    <property type="evidence" value="ECO:0007669"/>
    <property type="project" value="UniProtKB-KW"/>
</dbReference>
<dbReference type="Pfam" id="PF11838">
    <property type="entry name" value="ERAP1_C"/>
    <property type="match status" value="1"/>
</dbReference>
<keyword evidence="24" id="KW-1185">Reference proteome</keyword>
<dbReference type="AlphaFoldDB" id="A0A8J2S0J5"/>
<evidence type="ECO:0000256" key="5">
    <source>
        <dbReference type="ARBA" id="ARBA00022622"/>
    </source>
</evidence>
<comment type="subcellular location">
    <subcellularLocation>
        <location evidence="2">Cell membrane</location>
        <topology evidence="2">Lipid-anchor</topology>
        <topology evidence="2">GPI-anchor</topology>
    </subcellularLocation>
    <subcellularLocation>
        <location evidence="1">Membrane</location>
        <topology evidence="1">Single-pass membrane protein</topology>
    </subcellularLocation>
</comment>
<dbReference type="InterPro" id="IPR042097">
    <property type="entry name" value="Aminopeptidase_N-like_N_sf"/>
</dbReference>
<evidence type="ECO:0000259" key="20">
    <source>
        <dbReference type="Pfam" id="PF01433"/>
    </source>
</evidence>
<dbReference type="SUPFAM" id="SSF63737">
    <property type="entry name" value="Leukotriene A4 hydrolase N-terminal domain"/>
    <property type="match status" value="1"/>
</dbReference>
<dbReference type="CDD" id="cd09601">
    <property type="entry name" value="M1_APN-Q_like"/>
    <property type="match status" value="1"/>
</dbReference>
<dbReference type="GO" id="GO:0042277">
    <property type="term" value="F:peptide binding"/>
    <property type="evidence" value="ECO:0007669"/>
    <property type="project" value="TreeGrafter"/>
</dbReference>
<evidence type="ECO:0000256" key="12">
    <source>
        <dbReference type="ARBA" id="ARBA00022989"/>
    </source>
</evidence>
<dbReference type="EC" id="3.4.11.-" evidence="19"/>
<dbReference type="GO" id="GO:0005886">
    <property type="term" value="C:plasma membrane"/>
    <property type="evidence" value="ECO:0007669"/>
    <property type="project" value="UniProtKB-SubCell"/>
</dbReference>
<sequence>MLESTRELDRTFVTESSNIVKPAIASGRKGFFISRRLIVLHLLIVSVALITVAFAVHYFGIKCQHYDNNETPVVLEASTENPPSLTANSVVVDVRLPKNLRPLHYDIRLLPWMEEGNFTINGFIHILIECIQNTNKIVLHSTDIEIDRVSVKIANNAEIIEIDNFEEDVERQFFIINLKSTYSLKEENRYNVSMNFTGILNEQQHGFYRASYTEYGKKKYIAMTQMEPVDARRVFPCFDEPNFKAEFSIILGRKRDMISLSNMPKIKTTPIAGILDYEWDYFERSVPMSSYLVAMIIADYSYVESNTSHNNITFRVWARHSAINQTKYALEMGPKMLQFFQEYFGIDYPLPKQDMIALPSFHGAMENWGLITYGEQQLLYDPDTSSDSHREIIAQVIAHEQAHQWFGNLVTMEWWNDLWLNEGFASYMSYIGANHFVINELQSVMGVDGLITSHPINQPVHHPDEINQIFDRISYNKGASIVRMLAEFLGHGTFQRGLSHYLKSRMYGNAVQDDLWTALTYQAELDSVKLPTDIKTIMDSWTLKMGYPVVNVIRNYTYSLITVQQERFLMDSRPTLNSTYRWWIPLSYSSKAQPDIVQCGWIPEYSDQVNISLEATENQWVIFNIDQVGYYRVNYDQNNWHLIIQQLREDPREISVINRAQLIDDAFNLARTGLLDYTITLNLTHYLKLEVEYIPWRSAAAGLKFLDSMLCRTEIYGIFQDYVIRMVDELFHHVGESHDDQKTLHDNPIRANTQTIAWRLACHFQHCGCIQRAMKLYSNWMNQPDQHIIPTHLKSIVSCTAVAHGGKKEWEFAYAKFNTSNSATEKDDMLEAMSCSSQAWILKRMIDWTLHGPLVKTDSIHMLVYLVRNPLGRYLAFDFFKIHWDKVLRLSLRSGIPTIEALFSIATESFNTQAELNQMTEFLDGKLRGHSGPISRIFDQLMERIERNIYWLDRYKASISLWLTQYSEDISNFTSIRLP</sequence>
<dbReference type="OrthoDB" id="510539at2759"/>
<dbReference type="Proteomes" id="UP000789390">
    <property type="component" value="Unassembled WGS sequence"/>
</dbReference>
<dbReference type="FunFam" id="2.60.40.1910:FF:000008">
    <property type="entry name" value="Aminopeptidase"/>
    <property type="match status" value="1"/>
</dbReference>
<dbReference type="PRINTS" id="PR00756">
    <property type="entry name" value="ALADIPTASE"/>
</dbReference>
<protein>
    <recommendedName>
        <fullName evidence="19">Aminopeptidase</fullName>
        <ecNumber evidence="19">3.4.11.-</ecNumber>
    </recommendedName>
</protein>
<reference evidence="23" key="1">
    <citation type="submission" date="2021-11" db="EMBL/GenBank/DDBJ databases">
        <authorList>
            <person name="Schell T."/>
        </authorList>
    </citation>
    <scope>NUCLEOTIDE SEQUENCE</scope>
    <source>
        <strain evidence="23">M5</strain>
    </source>
</reference>
<evidence type="ECO:0000256" key="19">
    <source>
        <dbReference type="RuleBase" id="RU364040"/>
    </source>
</evidence>
<dbReference type="FunFam" id="1.10.390.10:FF:000016">
    <property type="entry name" value="Glutamyl aminopeptidase"/>
    <property type="match status" value="1"/>
</dbReference>
<keyword evidence="7 19" id="KW-0812">Transmembrane</keyword>
<dbReference type="Gene3D" id="1.25.50.20">
    <property type="match status" value="1"/>
</dbReference>
<evidence type="ECO:0000259" key="22">
    <source>
        <dbReference type="Pfam" id="PF17900"/>
    </source>
</evidence>
<gene>
    <name evidence="23" type="ORF">DGAL_LOCUS15996</name>
</gene>
<dbReference type="Gene3D" id="1.10.390.10">
    <property type="entry name" value="Neutral Protease Domain 2"/>
    <property type="match status" value="1"/>
</dbReference>
<dbReference type="GO" id="GO:0008270">
    <property type="term" value="F:zinc ion binding"/>
    <property type="evidence" value="ECO:0007669"/>
    <property type="project" value="UniProtKB-UniRule"/>
</dbReference>
<dbReference type="EMBL" id="CAKKLH010000325">
    <property type="protein sequence ID" value="CAH0112281.1"/>
    <property type="molecule type" value="Genomic_DNA"/>
</dbReference>
<dbReference type="InterPro" id="IPR027268">
    <property type="entry name" value="Peptidase_M4/M1_CTD_sf"/>
</dbReference>
<feature type="transmembrane region" description="Helical" evidence="19">
    <location>
        <begin position="37"/>
        <end position="59"/>
    </location>
</feature>
<dbReference type="PANTHER" id="PTHR11533">
    <property type="entry name" value="PROTEASE M1 ZINC METALLOPROTEASE"/>
    <property type="match status" value="1"/>
</dbReference>
<name>A0A8J2S0J5_9CRUS</name>
<dbReference type="Gene3D" id="2.60.40.1730">
    <property type="entry name" value="tricorn interacting facor f3 domain"/>
    <property type="match status" value="1"/>
</dbReference>
<proteinExistence type="inferred from homology"/>
<evidence type="ECO:0000256" key="7">
    <source>
        <dbReference type="ARBA" id="ARBA00022692"/>
    </source>
</evidence>
<feature type="binding site" evidence="17">
    <location>
        <position position="422"/>
    </location>
    <ligand>
        <name>Zn(2+)</name>
        <dbReference type="ChEBI" id="CHEBI:29105"/>
        <note>catalytic</note>
    </ligand>
</feature>
<keyword evidence="5" id="KW-0449">Lipoprotein</keyword>
<evidence type="ECO:0000256" key="14">
    <source>
        <dbReference type="ARBA" id="ARBA00023136"/>
    </source>
</evidence>
<feature type="domain" description="ERAP1-like C-terminal" evidence="21">
    <location>
        <begin position="620"/>
        <end position="947"/>
    </location>
</feature>
<evidence type="ECO:0000256" key="16">
    <source>
        <dbReference type="PIRSR" id="PIRSR634016-1"/>
    </source>
</evidence>
<dbReference type="SUPFAM" id="SSF55486">
    <property type="entry name" value="Metalloproteases ('zincins'), catalytic domain"/>
    <property type="match status" value="1"/>
</dbReference>
<evidence type="ECO:0000256" key="17">
    <source>
        <dbReference type="PIRSR" id="PIRSR634016-3"/>
    </source>
</evidence>
<organism evidence="23 24">
    <name type="scientific">Daphnia galeata</name>
    <dbReference type="NCBI Taxonomy" id="27404"/>
    <lineage>
        <taxon>Eukaryota</taxon>
        <taxon>Metazoa</taxon>
        <taxon>Ecdysozoa</taxon>
        <taxon>Arthropoda</taxon>
        <taxon>Crustacea</taxon>
        <taxon>Branchiopoda</taxon>
        <taxon>Diplostraca</taxon>
        <taxon>Cladocera</taxon>
        <taxon>Anomopoda</taxon>
        <taxon>Daphniidae</taxon>
        <taxon>Daphnia</taxon>
    </lineage>
</organism>
<comment type="cofactor">
    <cofactor evidence="17 19">
        <name>Zn(2+)</name>
        <dbReference type="ChEBI" id="CHEBI:29105"/>
    </cofactor>
    <text evidence="17 19">Binds 1 zinc ion per subunit.</text>
</comment>
<feature type="domain" description="Peptidase M1 membrane alanine aminopeptidase" evidence="20">
    <location>
        <begin position="328"/>
        <end position="541"/>
    </location>
</feature>
<dbReference type="GO" id="GO:0005737">
    <property type="term" value="C:cytoplasm"/>
    <property type="evidence" value="ECO:0007669"/>
    <property type="project" value="TreeGrafter"/>
</dbReference>
<dbReference type="FunFam" id="2.60.40.1730:FF:000022">
    <property type="entry name" value="Aminopeptidase"/>
    <property type="match status" value="1"/>
</dbReference>
<dbReference type="Pfam" id="PF01433">
    <property type="entry name" value="Peptidase_M1"/>
    <property type="match status" value="1"/>
</dbReference>
<keyword evidence="6 19" id="KW-0645">Protease</keyword>
<dbReference type="InterPro" id="IPR045357">
    <property type="entry name" value="Aminopeptidase_N-like_N"/>
</dbReference>
<evidence type="ECO:0000256" key="11">
    <source>
        <dbReference type="ARBA" id="ARBA00022833"/>
    </source>
</evidence>
<dbReference type="GO" id="GO:0005615">
    <property type="term" value="C:extracellular space"/>
    <property type="evidence" value="ECO:0007669"/>
    <property type="project" value="TreeGrafter"/>
</dbReference>
<dbReference type="InterPro" id="IPR014782">
    <property type="entry name" value="Peptidase_M1_dom"/>
</dbReference>
<dbReference type="InterPro" id="IPR034016">
    <property type="entry name" value="M1_APN-typ"/>
</dbReference>
<dbReference type="GO" id="GO:0070006">
    <property type="term" value="F:metalloaminopeptidase activity"/>
    <property type="evidence" value="ECO:0007669"/>
    <property type="project" value="TreeGrafter"/>
</dbReference>
<evidence type="ECO:0000259" key="21">
    <source>
        <dbReference type="Pfam" id="PF11838"/>
    </source>
</evidence>
<comment type="similarity">
    <text evidence="3 19">Belongs to the peptidase M1 family.</text>
</comment>
<evidence type="ECO:0000256" key="2">
    <source>
        <dbReference type="ARBA" id="ARBA00004609"/>
    </source>
</evidence>
<evidence type="ECO:0000256" key="4">
    <source>
        <dbReference type="ARBA" id="ARBA00022475"/>
    </source>
</evidence>
<keyword evidence="4" id="KW-1003">Cell membrane</keyword>
<dbReference type="GO" id="GO:0098552">
    <property type="term" value="C:side of membrane"/>
    <property type="evidence" value="ECO:0007669"/>
    <property type="project" value="UniProtKB-KW"/>
</dbReference>
<comment type="caution">
    <text evidence="23">The sequence shown here is derived from an EMBL/GenBank/DDBJ whole genome shotgun (WGS) entry which is preliminary data.</text>
</comment>
<keyword evidence="10 19" id="KW-0378">Hydrolase</keyword>
<dbReference type="FunFam" id="1.25.50.20:FF:000040">
    <property type="entry name" value="Aminopeptidase"/>
    <property type="match status" value="1"/>
</dbReference>